<accession>A0ACB9JDR6</accession>
<dbReference type="Proteomes" id="UP001056120">
    <property type="component" value="Linkage Group LG04"/>
</dbReference>
<proteinExistence type="predicted"/>
<sequence>MDHRSHWMYKIGRCHPTYLSGVQSFLKVAEDDRVIKGNESIPCPCMECKNFTEFKEKKDIEYHLFRHGFMYNYTCWSKHGESLANRMATPSNLVGNNYENNDTYISDDHNNLNEDNDNLNDMINDLETNIGDNDQEKLQQVFADSEKPLYDGCENFSKLSAVLKLFNLKSNNGWSDKSFTSLLVLLHDMLPKDNELPISLYQAKKLMCPMGLKVKRIHACPNDCMIYRNEFEKCHKCVTCGELRYKRKNETDEYDDDVTKNGPPAKLLWYLPIIPRLKRLFANAKESKLLRWHSDERKNDGNLRHVADSPQWRNIDYKFPDFGNEIRNIRFGLSSDGINPFGNMSSRHSTWPVLLCIYNLPPWLCMKRKYIMMSLLIQGPKQPGNDIDVYLSPLIDDLKTLWTTGVSVYDAYKKENFNLRAMVFCTISDFPGYANLSGYSTKGKQACPVCEDETSSIWLNNCKKTVYMGHRRFLPNNHRYRRKTKEFDGKTELRRVRRGFDAFSRVENINIVLGKRTRNEKGGSWKKRSIFWDLPYWKCLDVRHCLDVMHIEKNVCDSLLGLLLNISGKTKDGIKVRKDMEEMGIRKELAPVERVNGIYQPPACYTMSKAEKTKFCKCLHDIKVPSNYSANIKRLVSMKDCKLLGMKSHDCHVLMTHMIPIAVRGLLPKNIRHTITKLCLFFNKIHSKVIDPEELDEWQKEIIITLCELEMYFSPSFFDIMVHLISHIVQEIKFCGPVFLRYIYPFERYMGFLKGYVRNRYRPEGSIVEGYTSEEVTEFCTGYLEGVKSIGVPATRHSGRLAGVGVTGMKLMVPDDKNLQLAHFVVLHHMTCLTSYVEKHMKELRSTHLQKTEKWYKTKHNEEFSEWMKNKVAETYGQPNIDKTVEKLGQGPNFRVRSYQGYDINGYTFYTKSQDEKSATQNSGVTIIASSTEFDRMNPDTRLRIARASYYGVIEEIWELNYCEFTIPLFKCKWVNNHTGVKVDEYGFTLVDLTTDGYKSEPFILASQATQVFFVNDPSKPRYHIVLQGKRRILGVDHVVDEEEYDQFDELPPFSVGIQSINDSETDGTTYLRSDHDEGIYVEKRLPPFVSETLDSLVRNLKMPPKRKRGPAKCLKMIKDPKDFKIEFDSNGLAIGETAAFFMSWVGKAFRKKIPYYQLVKDIDKQLYNDVWDSLKKDRKIPNDDAKSTIIKQGKVAMRNFRYTLVNKYAKKNKSPIEEYEDLDMSHWDSFVSKALSEEFEYCKEIEMKENGTYYVEGKDVVTEVVGKGRQHGGRTMLVSDVIGATKIFVYGKKKKTTKQADTLREEIDALERDQYRVAAATQASSAIFNE</sequence>
<protein>
    <submittedName>
        <fullName evidence="1">Uncharacterized protein</fullName>
    </submittedName>
</protein>
<evidence type="ECO:0000313" key="2">
    <source>
        <dbReference type="Proteomes" id="UP001056120"/>
    </source>
</evidence>
<gene>
    <name evidence="1" type="ORF">L1987_12433</name>
</gene>
<reference evidence="1 2" key="2">
    <citation type="journal article" date="2022" name="Mol. Ecol. Resour.">
        <title>The genomes of chicory, endive, great burdock and yacon provide insights into Asteraceae paleo-polyploidization history and plant inulin production.</title>
        <authorList>
            <person name="Fan W."/>
            <person name="Wang S."/>
            <person name="Wang H."/>
            <person name="Wang A."/>
            <person name="Jiang F."/>
            <person name="Liu H."/>
            <person name="Zhao H."/>
            <person name="Xu D."/>
            <person name="Zhang Y."/>
        </authorList>
    </citation>
    <scope>NUCLEOTIDE SEQUENCE [LARGE SCALE GENOMIC DNA]</scope>
    <source>
        <strain evidence="2">cv. Yunnan</strain>
        <tissue evidence="1">Leaves</tissue>
    </source>
</reference>
<evidence type="ECO:0000313" key="1">
    <source>
        <dbReference type="EMBL" id="KAI3818619.1"/>
    </source>
</evidence>
<dbReference type="EMBL" id="CM042021">
    <property type="protein sequence ID" value="KAI3818619.1"/>
    <property type="molecule type" value="Genomic_DNA"/>
</dbReference>
<organism evidence="1 2">
    <name type="scientific">Smallanthus sonchifolius</name>
    <dbReference type="NCBI Taxonomy" id="185202"/>
    <lineage>
        <taxon>Eukaryota</taxon>
        <taxon>Viridiplantae</taxon>
        <taxon>Streptophyta</taxon>
        <taxon>Embryophyta</taxon>
        <taxon>Tracheophyta</taxon>
        <taxon>Spermatophyta</taxon>
        <taxon>Magnoliopsida</taxon>
        <taxon>eudicotyledons</taxon>
        <taxon>Gunneridae</taxon>
        <taxon>Pentapetalae</taxon>
        <taxon>asterids</taxon>
        <taxon>campanulids</taxon>
        <taxon>Asterales</taxon>
        <taxon>Asteraceae</taxon>
        <taxon>Asteroideae</taxon>
        <taxon>Heliantheae alliance</taxon>
        <taxon>Millerieae</taxon>
        <taxon>Smallanthus</taxon>
    </lineage>
</organism>
<reference evidence="2" key="1">
    <citation type="journal article" date="2022" name="Mol. Ecol. Resour.">
        <title>The genomes of chicory, endive, great burdock and yacon provide insights into Asteraceae palaeo-polyploidization history and plant inulin production.</title>
        <authorList>
            <person name="Fan W."/>
            <person name="Wang S."/>
            <person name="Wang H."/>
            <person name="Wang A."/>
            <person name="Jiang F."/>
            <person name="Liu H."/>
            <person name="Zhao H."/>
            <person name="Xu D."/>
            <person name="Zhang Y."/>
        </authorList>
    </citation>
    <scope>NUCLEOTIDE SEQUENCE [LARGE SCALE GENOMIC DNA]</scope>
    <source>
        <strain evidence="2">cv. Yunnan</strain>
    </source>
</reference>
<comment type="caution">
    <text evidence="1">The sequence shown here is derived from an EMBL/GenBank/DDBJ whole genome shotgun (WGS) entry which is preliminary data.</text>
</comment>
<keyword evidence="2" id="KW-1185">Reference proteome</keyword>
<name>A0ACB9JDR6_9ASTR</name>